<name>A0A444X3M3_ARAHY</name>
<dbReference type="InterPro" id="IPR018289">
    <property type="entry name" value="MULE_transposase_dom"/>
</dbReference>
<keyword evidence="3" id="KW-1185">Reference proteome</keyword>
<feature type="domain" description="MULE transposase" evidence="1">
    <location>
        <begin position="93"/>
        <end position="137"/>
    </location>
</feature>
<reference evidence="2 3" key="1">
    <citation type="submission" date="2019-01" db="EMBL/GenBank/DDBJ databases">
        <title>Sequencing of cultivated peanut Arachis hypogaea provides insights into genome evolution and oil improvement.</title>
        <authorList>
            <person name="Chen X."/>
        </authorList>
    </citation>
    <scope>NUCLEOTIDE SEQUENCE [LARGE SCALE GENOMIC DNA]</scope>
    <source>
        <strain evidence="3">cv. Fuhuasheng</strain>
        <tissue evidence="2">Leaves</tissue>
    </source>
</reference>
<dbReference type="AlphaFoldDB" id="A0A444X3M3"/>
<dbReference type="PANTHER" id="PTHR47718">
    <property type="entry name" value="OS01G0519700 PROTEIN"/>
    <property type="match status" value="1"/>
</dbReference>
<evidence type="ECO:0000259" key="1">
    <source>
        <dbReference type="Pfam" id="PF10551"/>
    </source>
</evidence>
<evidence type="ECO:0000313" key="2">
    <source>
        <dbReference type="EMBL" id="RYQ84259.1"/>
    </source>
</evidence>
<proteinExistence type="predicted"/>
<evidence type="ECO:0000313" key="3">
    <source>
        <dbReference type="Proteomes" id="UP000289738"/>
    </source>
</evidence>
<gene>
    <name evidence="2" type="ORF">Ahy_B10g103371</name>
</gene>
<organism evidence="2 3">
    <name type="scientific">Arachis hypogaea</name>
    <name type="common">Peanut</name>
    <dbReference type="NCBI Taxonomy" id="3818"/>
    <lineage>
        <taxon>Eukaryota</taxon>
        <taxon>Viridiplantae</taxon>
        <taxon>Streptophyta</taxon>
        <taxon>Embryophyta</taxon>
        <taxon>Tracheophyta</taxon>
        <taxon>Spermatophyta</taxon>
        <taxon>Magnoliopsida</taxon>
        <taxon>eudicotyledons</taxon>
        <taxon>Gunneridae</taxon>
        <taxon>Pentapetalae</taxon>
        <taxon>rosids</taxon>
        <taxon>fabids</taxon>
        <taxon>Fabales</taxon>
        <taxon>Fabaceae</taxon>
        <taxon>Papilionoideae</taxon>
        <taxon>50 kb inversion clade</taxon>
        <taxon>dalbergioids sensu lato</taxon>
        <taxon>Dalbergieae</taxon>
        <taxon>Pterocarpus clade</taxon>
        <taxon>Arachis</taxon>
    </lineage>
</organism>
<dbReference type="Proteomes" id="UP000289738">
    <property type="component" value="Chromosome B10"/>
</dbReference>
<dbReference type="EMBL" id="SDMP01000020">
    <property type="protein sequence ID" value="RYQ84259.1"/>
    <property type="molecule type" value="Genomic_DNA"/>
</dbReference>
<dbReference type="PANTHER" id="PTHR47718:SF13">
    <property type="entry name" value="OS09G0290500 PROTEIN"/>
    <property type="match status" value="1"/>
</dbReference>
<sequence length="138" mass="16217">MEPDIRQRNHIKELETSIPNIFRSLSSQCGGYENANFSIKDIHNQVTKQRRQLPDDLNFAMAYLETLPTRDQKLFYSVEKDTKRLDYDLFGDVLVFNTTYKKNRYRLPAVIFLGVNHHNQTVVFSSVIVLNERKSTYV</sequence>
<protein>
    <recommendedName>
        <fullName evidence="1">MULE transposase domain-containing protein</fullName>
    </recommendedName>
</protein>
<dbReference type="Pfam" id="PF10551">
    <property type="entry name" value="MULE"/>
    <property type="match status" value="1"/>
</dbReference>
<accession>A0A444X3M3</accession>
<comment type="caution">
    <text evidence="2">The sequence shown here is derived from an EMBL/GenBank/DDBJ whole genome shotgun (WGS) entry which is preliminary data.</text>
</comment>
<dbReference type="STRING" id="3818.A0A444X3M3"/>